<evidence type="ECO:0000256" key="4">
    <source>
        <dbReference type="SAM" id="MobiDB-lite"/>
    </source>
</evidence>
<feature type="region of interest" description="Disordered" evidence="4">
    <location>
        <begin position="1"/>
        <end position="134"/>
    </location>
</feature>
<feature type="region of interest" description="Disordered" evidence="4">
    <location>
        <begin position="147"/>
        <end position="201"/>
    </location>
</feature>
<keyword evidence="3" id="KW-0442">Lipid degradation</keyword>
<dbReference type="GO" id="GO:0046475">
    <property type="term" value="P:glycerophospholipid catabolic process"/>
    <property type="evidence" value="ECO:0007669"/>
    <property type="project" value="TreeGrafter"/>
</dbReference>
<feature type="compositionally biased region" description="Basic and acidic residues" evidence="4">
    <location>
        <begin position="34"/>
        <end position="55"/>
    </location>
</feature>
<dbReference type="OrthoDB" id="8196057at2759"/>
<evidence type="ECO:0000256" key="1">
    <source>
        <dbReference type="ARBA" id="ARBA00022801"/>
    </source>
</evidence>
<feature type="compositionally biased region" description="Basic and acidic residues" evidence="4">
    <location>
        <begin position="78"/>
        <end position="98"/>
    </location>
</feature>
<sequence>MEDNCDSGSSEGEMDSSGDESTECDETDFPMEIDGIHPQRDDKLELSEKVTDGKKNVAFANDKSERKNSKSRKLSKQKAMDVDDPKIDKKDEKSRKEGVANLKFVNKSKLKPGDRRHSEPIMNLKQQDEAQRKISLQDVSEENDISLTKLGISDNPKHTDKYDSKNPNSKKDVAAEGKDDKGKQKTFWKDQRKNRRATQRKVQSNFWKSVLESIFQSGGLGDTRAGRAGLIYNPLRGLSLQQTFPISPLHHTTPNEERDFQGFHEAVEVQAKKLYLVDSGLTFNIPFPLLLRPQRAVDIYLTFDFSGRPSDFHEPFKEIILAEKWARLNSVPFPPVAEMAKKFLTEPLREIYVFENPNEEYCPVIIHFIIFNGQFREFKAPGIRRETDEEKQFADFKIFSDPEDTYSMFHFCYNHLQFNRLSQLMEFNTQLGMKIVRKCIKDAIQKKQSLLTRTFSVQKSSEYTEDTLDEDTEDSDDDIFYDAQDSLS</sequence>
<feature type="domain" description="PLA2c" evidence="5">
    <location>
        <begin position="270"/>
        <end position="478"/>
    </location>
</feature>
<evidence type="ECO:0000259" key="5">
    <source>
        <dbReference type="PROSITE" id="PS51210"/>
    </source>
</evidence>
<evidence type="ECO:0000313" key="6">
    <source>
        <dbReference type="EMBL" id="KAG8228651.1"/>
    </source>
</evidence>
<dbReference type="PANTHER" id="PTHR10728">
    <property type="entry name" value="CYTOSOLIC PHOSPHOLIPASE A2"/>
    <property type="match status" value="1"/>
</dbReference>
<dbReference type="SUPFAM" id="SSF52151">
    <property type="entry name" value="FabD/lysophospholipase-like"/>
    <property type="match status" value="1"/>
</dbReference>
<name>A0A8K0P082_LADFU</name>
<evidence type="ECO:0000313" key="7">
    <source>
        <dbReference type="Proteomes" id="UP000792457"/>
    </source>
</evidence>
<dbReference type="AlphaFoldDB" id="A0A8K0P082"/>
<dbReference type="InterPro" id="IPR002642">
    <property type="entry name" value="LysoPLipase_cat_dom"/>
</dbReference>
<keyword evidence="7" id="KW-1185">Reference proteome</keyword>
<dbReference type="InterPro" id="IPR016035">
    <property type="entry name" value="Acyl_Trfase/lysoPLipase"/>
</dbReference>
<dbReference type="GO" id="GO:0005829">
    <property type="term" value="C:cytosol"/>
    <property type="evidence" value="ECO:0007669"/>
    <property type="project" value="TreeGrafter"/>
</dbReference>
<dbReference type="EMBL" id="KZ308379">
    <property type="protein sequence ID" value="KAG8228651.1"/>
    <property type="molecule type" value="Genomic_DNA"/>
</dbReference>
<organism evidence="6 7">
    <name type="scientific">Ladona fulva</name>
    <name type="common">Scarce chaser dragonfly</name>
    <name type="synonym">Libellula fulva</name>
    <dbReference type="NCBI Taxonomy" id="123851"/>
    <lineage>
        <taxon>Eukaryota</taxon>
        <taxon>Metazoa</taxon>
        <taxon>Ecdysozoa</taxon>
        <taxon>Arthropoda</taxon>
        <taxon>Hexapoda</taxon>
        <taxon>Insecta</taxon>
        <taxon>Pterygota</taxon>
        <taxon>Palaeoptera</taxon>
        <taxon>Odonata</taxon>
        <taxon>Epiprocta</taxon>
        <taxon>Anisoptera</taxon>
        <taxon>Libelluloidea</taxon>
        <taxon>Libellulidae</taxon>
        <taxon>Ladona</taxon>
    </lineage>
</organism>
<dbReference type="Pfam" id="PF01735">
    <property type="entry name" value="PLA2_B"/>
    <property type="match status" value="1"/>
</dbReference>
<accession>A0A8K0P082</accession>
<dbReference type="PROSITE" id="PS51210">
    <property type="entry name" value="PLA2C"/>
    <property type="match status" value="1"/>
</dbReference>
<dbReference type="GO" id="GO:0005544">
    <property type="term" value="F:calcium-dependent phospholipid binding"/>
    <property type="evidence" value="ECO:0007669"/>
    <property type="project" value="TreeGrafter"/>
</dbReference>
<dbReference type="Proteomes" id="UP000792457">
    <property type="component" value="Unassembled WGS sequence"/>
</dbReference>
<feature type="compositionally biased region" description="Basic and acidic residues" evidence="4">
    <location>
        <begin position="155"/>
        <end position="191"/>
    </location>
</feature>
<keyword evidence="1 3" id="KW-0378">Hydrolase</keyword>
<dbReference type="GO" id="GO:0047498">
    <property type="term" value="F:calcium-dependent phospholipase A2 activity"/>
    <property type="evidence" value="ECO:0007669"/>
    <property type="project" value="TreeGrafter"/>
</dbReference>
<proteinExistence type="predicted"/>
<evidence type="ECO:0000256" key="3">
    <source>
        <dbReference type="PROSITE-ProRule" id="PRU00555"/>
    </source>
</evidence>
<dbReference type="GO" id="GO:0005509">
    <property type="term" value="F:calcium ion binding"/>
    <property type="evidence" value="ECO:0007669"/>
    <property type="project" value="TreeGrafter"/>
</dbReference>
<comment type="caution">
    <text evidence="6">The sequence shown here is derived from an EMBL/GenBank/DDBJ whole genome shotgun (WGS) entry which is preliminary data.</text>
</comment>
<dbReference type="Gene3D" id="3.40.1090.10">
    <property type="entry name" value="Cytosolic phospholipase A2 catalytic domain"/>
    <property type="match status" value="1"/>
</dbReference>
<gene>
    <name evidence="6" type="ORF">J437_LFUL008302</name>
</gene>
<evidence type="ECO:0000256" key="2">
    <source>
        <dbReference type="ARBA" id="ARBA00023098"/>
    </source>
</evidence>
<reference evidence="6" key="1">
    <citation type="submission" date="2013-04" db="EMBL/GenBank/DDBJ databases">
        <authorList>
            <person name="Qu J."/>
            <person name="Murali S.C."/>
            <person name="Bandaranaike D."/>
            <person name="Bellair M."/>
            <person name="Blankenburg K."/>
            <person name="Chao H."/>
            <person name="Dinh H."/>
            <person name="Doddapaneni H."/>
            <person name="Downs B."/>
            <person name="Dugan-Rocha S."/>
            <person name="Elkadiri S."/>
            <person name="Gnanaolivu R.D."/>
            <person name="Hernandez B."/>
            <person name="Javaid M."/>
            <person name="Jayaseelan J.C."/>
            <person name="Lee S."/>
            <person name="Li M."/>
            <person name="Ming W."/>
            <person name="Munidasa M."/>
            <person name="Muniz J."/>
            <person name="Nguyen L."/>
            <person name="Ongeri F."/>
            <person name="Osuji N."/>
            <person name="Pu L.-L."/>
            <person name="Puazo M."/>
            <person name="Qu C."/>
            <person name="Quiroz J."/>
            <person name="Raj R."/>
            <person name="Weissenberger G."/>
            <person name="Xin Y."/>
            <person name="Zou X."/>
            <person name="Han Y."/>
            <person name="Richards S."/>
            <person name="Worley K."/>
            <person name="Muzny D."/>
            <person name="Gibbs R."/>
        </authorList>
    </citation>
    <scope>NUCLEOTIDE SEQUENCE</scope>
    <source>
        <strain evidence="6">Sampled in the wild</strain>
    </source>
</reference>
<feature type="compositionally biased region" description="Acidic residues" evidence="4">
    <location>
        <begin position="12"/>
        <end position="31"/>
    </location>
</feature>
<protein>
    <recommendedName>
        <fullName evidence="5">PLA2c domain-containing protein</fullName>
    </recommendedName>
</protein>
<dbReference type="PANTHER" id="PTHR10728:SF40">
    <property type="entry name" value="PATATIN FAMILY PROTEIN"/>
    <property type="match status" value="1"/>
</dbReference>
<reference evidence="6" key="2">
    <citation type="submission" date="2017-10" db="EMBL/GenBank/DDBJ databases">
        <title>Ladona fulva Genome sequencing and assembly.</title>
        <authorList>
            <person name="Murali S."/>
            <person name="Richards S."/>
            <person name="Bandaranaike D."/>
            <person name="Bellair M."/>
            <person name="Blankenburg K."/>
            <person name="Chao H."/>
            <person name="Dinh H."/>
            <person name="Doddapaneni H."/>
            <person name="Dugan-Rocha S."/>
            <person name="Elkadiri S."/>
            <person name="Gnanaolivu R."/>
            <person name="Hernandez B."/>
            <person name="Skinner E."/>
            <person name="Javaid M."/>
            <person name="Lee S."/>
            <person name="Li M."/>
            <person name="Ming W."/>
            <person name="Munidasa M."/>
            <person name="Muniz J."/>
            <person name="Nguyen L."/>
            <person name="Hughes D."/>
            <person name="Osuji N."/>
            <person name="Pu L.-L."/>
            <person name="Puazo M."/>
            <person name="Qu C."/>
            <person name="Quiroz J."/>
            <person name="Raj R."/>
            <person name="Weissenberger G."/>
            <person name="Xin Y."/>
            <person name="Zou X."/>
            <person name="Han Y."/>
            <person name="Worley K."/>
            <person name="Muzny D."/>
            <person name="Gibbs R."/>
        </authorList>
    </citation>
    <scope>NUCLEOTIDE SEQUENCE</scope>
    <source>
        <strain evidence="6">Sampled in the wild</strain>
    </source>
</reference>
<feature type="compositionally biased region" description="Low complexity" evidence="4">
    <location>
        <begin position="1"/>
        <end position="11"/>
    </location>
</feature>
<keyword evidence="2 3" id="KW-0443">Lipid metabolism</keyword>